<sequence length="202" mass="22840">MRRMDKSVETRIEFSGGGVAAIPPPSSAHAKFFTSPIVDVSDCILIQGPPLIFLLARKLLTSHFVRPQILRFVSSLPSVSVYLGLSASYDFNSWVLQNDSFAPFSRVLLPPDQLSFISCMGYCIVLVGRMKYWGFGFSDLAQYVSIYFHSFFSIHYFQTVNPLGLFHIYQDETVALHDFGEIMKLLSHNLKERVPCSSDNRI</sequence>
<name>A0A5D3CBC5_CUCMM</name>
<gene>
    <name evidence="2" type="ORF">E5676_scaffold475G001220</name>
    <name evidence="1" type="ORF">E6C27_scaffold65G005950</name>
</gene>
<reference evidence="3 4" key="1">
    <citation type="submission" date="2019-08" db="EMBL/GenBank/DDBJ databases">
        <title>Draft genome sequences of two oriental melons (Cucumis melo L. var makuwa).</title>
        <authorList>
            <person name="Kwon S.-Y."/>
        </authorList>
    </citation>
    <scope>NUCLEOTIDE SEQUENCE [LARGE SCALE GENOMIC DNA]</scope>
    <source>
        <strain evidence="4">cv. Chang Bougi</strain>
        <strain evidence="3">cv. SW 3</strain>
        <tissue evidence="2">Leaf</tissue>
    </source>
</reference>
<protein>
    <submittedName>
        <fullName evidence="2">Uncharacterized protein</fullName>
    </submittedName>
</protein>
<accession>A0A5D3CBC5</accession>
<dbReference type="AlphaFoldDB" id="A0A5D3CBC5"/>
<proteinExistence type="predicted"/>
<organism evidence="2 4">
    <name type="scientific">Cucumis melo var. makuwa</name>
    <name type="common">Oriental melon</name>
    <dbReference type="NCBI Taxonomy" id="1194695"/>
    <lineage>
        <taxon>Eukaryota</taxon>
        <taxon>Viridiplantae</taxon>
        <taxon>Streptophyta</taxon>
        <taxon>Embryophyta</taxon>
        <taxon>Tracheophyta</taxon>
        <taxon>Spermatophyta</taxon>
        <taxon>Magnoliopsida</taxon>
        <taxon>eudicotyledons</taxon>
        <taxon>Gunneridae</taxon>
        <taxon>Pentapetalae</taxon>
        <taxon>rosids</taxon>
        <taxon>fabids</taxon>
        <taxon>Cucurbitales</taxon>
        <taxon>Cucurbitaceae</taxon>
        <taxon>Benincaseae</taxon>
        <taxon>Cucumis</taxon>
    </lineage>
</organism>
<dbReference type="EMBL" id="SSTD01011999">
    <property type="protein sequence ID" value="TYK09131.1"/>
    <property type="molecule type" value="Genomic_DNA"/>
</dbReference>
<dbReference type="Proteomes" id="UP000321947">
    <property type="component" value="Unassembled WGS sequence"/>
</dbReference>
<evidence type="ECO:0000313" key="2">
    <source>
        <dbReference type="EMBL" id="TYK09131.1"/>
    </source>
</evidence>
<comment type="caution">
    <text evidence="2">The sequence shown here is derived from an EMBL/GenBank/DDBJ whole genome shotgun (WGS) entry which is preliminary data.</text>
</comment>
<dbReference type="Proteomes" id="UP000321393">
    <property type="component" value="Unassembled WGS sequence"/>
</dbReference>
<evidence type="ECO:0000313" key="1">
    <source>
        <dbReference type="EMBL" id="KAA0034579.1"/>
    </source>
</evidence>
<evidence type="ECO:0000313" key="4">
    <source>
        <dbReference type="Proteomes" id="UP000321947"/>
    </source>
</evidence>
<dbReference type="EMBL" id="SSTE01020484">
    <property type="protein sequence ID" value="KAA0034579.1"/>
    <property type="molecule type" value="Genomic_DNA"/>
</dbReference>
<evidence type="ECO:0000313" key="3">
    <source>
        <dbReference type="Proteomes" id="UP000321393"/>
    </source>
</evidence>